<dbReference type="Gene3D" id="2.80.10.50">
    <property type="match status" value="1"/>
</dbReference>
<dbReference type="EMBL" id="JABWRJ010000002">
    <property type="protein sequence ID" value="MBC3444614.1"/>
    <property type="molecule type" value="Genomic_DNA"/>
</dbReference>
<comment type="caution">
    <text evidence="1">The sequence shown here is derived from an EMBL/GenBank/DDBJ whole genome shotgun (WGS) entry which is preliminary data.</text>
</comment>
<dbReference type="AlphaFoldDB" id="A0A923G5I4"/>
<proteinExistence type="predicted"/>
<dbReference type="RefSeq" id="WP_186731978.1">
    <property type="nucleotide sequence ID" value="NZ_JABWRJ020000002.1"/>
</dbReference>
<protein>
    <recommendedName>
        <fullName evidence="2">Delta-60 repeat domain-containing protein</fullName>
    </recommendedName>
</protein>
<organism evidence="1">
    <name type="scientific">Pseudomonas peradeniyensis</name>
    <dbReference type="NCBI Taxonomy" id="2745488"/>
    <lineage>
        <taxon>Bacteria</taxon>
        <taxon>Pseudomonadati</taxon>
        <taxon>Pseudomonadota</taxon>
        <taxon>Gammaproteobacteria</taxon>
        <taxon>Pseudomonadales</taxon>
        <taxon>Pseudomonadaceae</taxon>
        <taxon>Pseudomonas</taxon>
    </lineage>
</organism>
<evidence type="ECO:0008006" key="2">
    <source>
        <dbReference type="Google" id="ProtNLM"/>
    </source>
</evidence>
<accession>A0A923G5I4</accession>
<reference evidence="1" key="1">
    <citation type="journal article" date="2020" name="Microorganisms">
        <title>Reliable Identification of Environmental Pseudomonas Isolates Using the rpoD Gene.</title>
        <authorList>
            <consortium name="The Broad Institute Genome Sequencing Platform"/>
            <person name="Girard L."/>
            <person name="Lood C."/>
            <person name="Rokni-Zadeh H."/>
            <person name="van Noort V."/>
            <person name="Lavigne R."/>
            <person name="De Mot R."/>
        </authorList>
    </citation>
    <scope>NUCLEOTIDE SEQUENCE</scope>
    <source>
        <strain evidence="1">BW13M1</strain>
    </source>
</reference>
<gene>
    <name evidence="1" type="ORF">HU751_02445</name>
</gene>
<reference evidence="1" key="2">
    <citation type="submission" date="2020-07" db="EMBL/GenBank/DDBJ databases">
        <authorList>
            <person name="Lood C."/>
            <person name="Girard L."/>
        </authorList>
    </citation>
    <scope>NUCLEOTIDE SEQUENCE</scope>
    <source>
        <strain evidence="1">BW13M1</strain>
    </source>
</reference>
<name>A0A923G5I4_9PSED</name>
<sequence length="433" mass="47731">MKAMKAQGSAAFPFDPLHPLKIFEPDIAGIATSVKVGNDRVYVGSAYTGEGFNTGYAIFRLKDDCCFDSNFGKHGKTTGTFLPGYISTGYHLIHRIHNGQDQFMVLGMTYTTIFEQMPALARFNADGSLDETFQTGGHLAIKRPIITDDNKPLKSPFRPAFARFSEKKRQITALTANWQMKPVENGFIVFGNYYGHDLVVMMFDWDGNLVKSFNGHGFKYLERPDGNAGVVYGHSVAMDETSILISASRQTADLKFTGAFVTRLTFDGRHLPGFGKQGFADFPDLQLIRHIALIAGERIIGCGQNAERAGLLSAVHYENGDPDNNFKRKPVMPENGSEVRWDRIVMLSSGELVTVGQNTVTTSNMPTILARFSANGTPDLSSLHTLNARMITMPTGCEITEEGHFLLHGQTQLPGAFTGFTARLSNSKLRHAR</sequence>
<evidence type="ECO:0000313" key="1">
    <source>
        <dbReference type="EMBL" id="MBC3444614.1"/>
    </source>
</evidence>